<dbReference type="Proteomes" id="UP000184170">
    <property type="component" value="Unassembled WGS sequence"/>
</dbReference>
<proteinExistence type="predicted"/>
<organism evidence="2 3">
    <name type="scientific">Microbulbifer donghaiensis</name>
    <dbReference type="NCBI Taxonomy" id="494016"/>
    <lineage>
        <taxon>Bacteria</taxon>
        <taxon>Pseudomonadati</taxon>
        <taxon>Pseudomonadota</taxon>
        <taxon>Gammaproteobacteria</taxon>
        <taxon>Cellvibrionales</taxon>
        <taxon>Microbulbiferaceae</taxon>
        <taxon>Microbulbifer</taxon>
    </lineage>
</organism>
<dbReference type="EMBL" id="FQVA01000011">
    <property type="protein sequence ID" value="SHG26478.1"/>
    <property type="molecule type" value="Genomic_DNA"/>
</dbReference>
<gene>
    <name evidence="2" type="ORF">SAMN04487965_3646</name>
</gene>
<accession>A0A1M5IDQ5</accession>
<reference evidence="3" key="1">
    <citation type="submission" date="2016-11" db="EMBL/GenBank/DDBJ databases">
        <authorList>
            <person name="Varghese N."/>
            <person name="Submissions S."/>
        </authorList>
    </citation>
    <scope>NUCLEOTIDE SEQUENCE [LARGE SCALE GENOMIC DNA]</scope>
    <source>
        <strain evidence="3">CGMCC 1.7063</strain>
    </source>
</reference>
<keyword evidence="3" id="KW-1185">Reference proteome</keyword>
<sequence>MAVYLSIVGGKIFYADSNPGDLIKQINIYATTGNSRSASVAKCLPNPISHAQMTEQQFIRFKNAGRRHGSHTPNKMIGGLDRTRLPRTSSPALEKWDVGPYGSLTGKAGPWGAGKHTNRDHMTANSSNQLRFNNGNWPGNAVSKNQVKNEGLAIAVSGEHHRKGSYTYGTRVHTPSPITSLSRMQYGERYPQQAFQTEMDQMLEWKRSHTKSPQGPTKNTLRLEMVGAYAYMYKLAVDCGFFDPSTEQDQRLIYWTKLAVESDNAGQGKHGANHPRK</sequence>
<name>A0A1M5IDQ5_9GAMM</name>
<dbReference type="RefSeq" id="WP_143187047.1">
    <property type="nucleotide sequence ID" value="NZ_FQVA01000011.1"/>
</dbReference>
<feature type="region of interest" description="Disordered" evidence="1">
    <location>
        <begin position="65"/>
        <end position="86"/>
    </location>
</feature>
<evidence type="ECO:0000256" key="1">
    <source>
        <dbReference type="SAM" id="MobiDB-lite"/>
    </source>
</evidence>
<dbReference type="OrthoDB" id="9811121at2"/>
<protein>
    <submittedName>
        <fullName evidence="2">Uncharacterized protein</fullName>
    </submittedName>
</protein>
<dbReference type="AlphaFoldDB" id="A0A1M5IDQ5"/>
<evidence type="ECO:0000313" key="3">
    <source>
        <dbReference type="Proteomes" id="UP000184170"/>
    </source>
</evidence>
<evidence type="ECO:0000313" key="2">
    <source>
        <dbReference type="EMBL" id="SHG26478.1"/>
    </source>
</evidence>